<dbReference type="OrthoDB" id="9447832at2759"/>
<sequence length="62" mass="6755">MSACRLIVLSVMVVVLLSAVTLTEGLKPREEKMVCAKPTDAWVKELSIIKLLDNKSGIQGPM</sequence>
<protein>
    <submittedName>
        <fullName evidence="2">Uncharacterized protein</fullName>
    </submittedName>
</protein>
<dbReference type="AlphaFoldDB" id="A0A556VUU5"/>
<keyword evidence="1" id="KW-0732">Signal</keyword>
<feature type="signal peptide" evidence="1">
    <location>
        <begin position="1"/>
        <end position="25"/>
    </location>
</feature>
<dbReference type="Proteomes" id="UP000319801">
    <property type="component" value="Unassembled WGS sequence"/>
</dbReference>
<evidence type="ECO:0000313" key="2">
    <source>
        <dbReference type="EMBL" id="TTS49335.1"/>
    </source>
</evidence>
<dbReference type="EMBL" id="VCAZ01000278">
    <property type="protein sequence ID" value="TTS49335.1"/>
    <property type="molecule type" value="Genomic_DNA"/>
</dbReference>
<evidence type="ECO:0000256" key="1">
    <source>
        <dbReference type="SAM" id="SignalP"/>
    </source>
</evidence>
<evidence type="ECO:0000313" key="3">
    <source>
        <dbReference type="Proteomes" id="UP000319801"/>
    </source>
</evidence>
<proteinExistence type="predicted"/>
<gene>
    <name evidence="2" type="ORF">Baya_16249</name>
</gene>
<name>A0A556VUU5_BAGYA</name>
<comment type="caution">
    <text evidence="2">The sequence shown here is derived from an EMBL/GenBank/DDBJ whole genome shotgun (WGS) entry which is preliminary data.</text>
</comment>
<organism evidence="2 3">
    <name type="scientific">Bagarius yarrelli</name>
    <name type="common">Goonch</name>
    <name type="synonym">Bagrus yarrelli</name>
    <dbReference type="NCBI Taxonomy" id="175774"/>
    <lineage>
        <taxon>Eukaryota</taxon>
        <taxon>Metazoa</taxon>
        <taxon>Chordata</taxon>
        <taxon>Craniata</taxon>
        <taxon>Vertebrata</taxon>
        <taxon>Euteleostomi</taxon>
        <taxon>Actinopterygii</taxon>
        <taxon>Neopterygii</taxon>
        <taxon>Teleostei</taxon>
        <taxon>Ostariophysi</taxon>
        <taxon>Siluriformes</taxon>
        <taxon>Sisoridae</taxon>
        <taxon>Sisorinae</taxon>
        <taxon>Bagarius</taxon>
    </lineage>
</organism>
<feature type="chain" id="PRO_5021922222" evidence="1">
    <location>
        <begin position="26"/>
        <end position="62"/>
    </location>
</feature>
<reference evidence="2 3" key="1">
    <citation type="journal article" date="2019" name="Genome Biol. Evol.">
        <title>Whole-Genome Sequencing of the Giant Devil Catfish, Bagarius yarrelli.</title>
        <authorList>
            <person name="Jiang W."/>
            <person name="Lv Y."/>
            <person name="Cheng L."/>
            <person name="Yang K."/>
            <person name="Chao B."/>
            <person name="Wang X."/>
            <person name="Li Y."/>
            <person name="Pan X."/>
            <person name="You X."/>
            <person name="Zhang Y."/>
            <person name="Yang J."/>
            <person name="Li J."/>
            <person name="Zhang X."/>
            <person name="Liu S."/>
            <person name="Sun C."/>
            <person name="Yang J."/>
            <person name="Shi Q."/>
        </authorList>
    </citation>
    <scope>NUCLEOTIDE SEQUENCE [LARGE SCALE GENOMIC DNA]</scope>
    <source>
        <strain evidence="2">JWS20170419001</strain>
        <tissue evidence="2">Muscle</tissue>
    </source>
</reference>
<accession>A0A556VUU5</accession>
<keyword evidence="3" id="KW-1185">Reference proteome</keyword>